<protein>
    <recommendedName>
        <fullName evidence="3">DNA alkylation repair enzyme</fullName>
    </recommendedName>
</protein>
<reference evidence="1 2" key="1">
    <citation type="submission" date="2016-10" db="EMBL/GenBank/DDBJ databases">
        <authorList>
            <person name="de Groot N.N."/>
        </authorList>
    </citation>
    <scope>NUCLEOTIDE SEQUENCE [LARGE SCALE GENOMIC DNA]</scope>
    <source>
        <strain evidence="1 2">DSM 23048</strain>
    </source>
</reference>
<evidence type="ECO:0000313" key="1">
    <source>
        <dbReference type="EMBL" id="SEJ18329.1"/>
    </source>
</evidence>
<organism evidence="1 2">
    <name type="scientific">Myroides marinus</name>
    <dbReference type="NCBI Taxonomy" id="703342"/>
    <lineage>
        <taxon>Bacteria</taxon>
        <taxon>Pseudomonadati</taxon>
        <taxon>Bacteroidota</taxon>
        <taxon>Flavobacteriia</taxon>
        <taxon>Flavobacteriales</taxon>
        <taxon>Flavobacteriaceae</taxon>
        <taxon>Myroides</taxon>
    </lineage>
</organism>
<dbReference type="AlphaFoldDB" id="A0A1H6WMQ4"/>
<evidence type="ECO:0008006" key="3">
    <source>
        <dbReference type="Google" id="ProtNLM"/>
    </source>
</evidence>
<gene>
    <name evidence="1" type="ORF">SAMN04488018_11576</name>
</gene>
<name>A0A1H6WMQ4_9FLAO</name>
<sequence length="195" mass="22473">MGFFYTFVFQSKANKMTSKELYQYVLATDVHVKSRLNTLNLIGTEDEVLKFLMKYSFEVKDPIYVNACILLQDVLDKDITRIKPYLQNYLDRVGEATNESSKRLLSRICWLVAKSKKLTLTAKQERQLVDVSMLWLSNDSKVATEAFAMDILMLLAKKYKVDVQLIAEVIEVNYASKSAAYQNKAKKFMCFCANL</sequence>
<dbReference type="EMBL" id="FNYS01000015">
    <property type="protein sequence ID" value="SEJ18329.1"/>
    <property type="molecule type" value="Genomic_DNA"/>
</dbReference>
<proteinExistence type="predicted"/>
<evidence type="ECO:0000313" key="2">
    <source>
        <dbReference type="Proteomes" id="UP000183077"/>
    </source>
</evidence>
<accession>A0A1H6WMQ4</accession>
<dbReference type="Proteomes" id="UP000183077">
    <property type="component" value="Unassembled WGS sequence"/>
</dbReference>